<dbReference type="EMBL" id="BSNU01000002">
    <property type="protein sequence ID" value="GLQ62216.1"/>
    <property type="molecule type" value="Genomic_DNA"/>
</dbReference>
<keyword evidence="10" id="KW-1185">Reference proteome</keyword>
<dbReference type="NCBIfam" id="TIGR01244">
    <property type="entry name" value="TIGR01244 family sulfur transferase"/>
    <property type="match status" value="1"/>
</dbReference>
<dbReference type="Pfam" id="PF04273">
    <property type="entry name" value="BLH_phosphatase"/>
    <property type="match status" value="1"/>
</dbReference>
<dbReference type="GO" id="GO:0070224">
    <property type="term" value="F:sulfide:quinone oxidoreductase activity"/>
    <property type="evidence" value="ECO:0007669"/>
    <property type="project" value="TreeGrafter"/>
</dbReference>
<keyword evidence="6" id="KW-0560">Oxidoreductase</keyword>
<evidence type="ECO:0000256" key="4">
    <source>
        <dbReference type="ARBA" id="ARBA00022827"/>
    </source>
</evidence>
<comment type="cofactor">
    <cofactor evidence="1">
        <name>FAD</name>
        <dbReference type="ChEBI" id="CHEBI:57692"/>
    </cofactor>
</comment>
<organism evidence="9 10">
    <name type="scientific">Gluconobacter cerinus</name>
    <dbReference type="NCBI Taxonomy" id="38307"/>
    <lineage>
        <taxon>Bacteria</taxon>
        <taxon>Pseudomonadati</taxon>
        <taxon>Pseudomonadota</taxon>
        <taxon>Alphaproteobacteria</taxon>
        <taxon>Acetobacterales</taxon>
        <taxon>Acetobacteraceae</taxon>
        <taxon>Gluconobacter</taxon>
    </lineage>
</organism>
<dbReference type="InterPro" id="IPR029021">
    <property type="entry name" value="Prot-tyrosine_phosphatase-like"/>
</dbReference>
<evidence type="ECO:0000256" key="2">
    <source>
        <dbReference type="ARBA" id="ARBA00022630"/>
    </source>
</evidence>
<dbReference type="SUPFAM" id="SSF52799">
    <property type="entry name" value="(Phosphotyrosine protein) phosphatases II"/>
    <property type="match status" value="1"/>
</dbReference>
<dbReference type="PANTHER" id="PTHR10632:SF2">
    <property type="entry name" value="SULFIDE:QUINONE OXIDOREDUCTASE, MITOCHONDRIAL"/>
    <property type="match status" value="1"/>
</dbReference>
<dbReference type="InterPro" id="IPR005939">
    <property type="entry name" value="BLH_phosphatase-like"/>
</dbReference>
<evidence type="ECO:0000313" key="10">
    <source>
        <dbReference type="Proteomes" id="UP001156614"/>
    </source>
</evidence>
<evidence type="ECO:0000259" key="7">
    <source>
        <dbReference type="Pfam" id="PF04273"/>
    </source>
</evidence>
<dbReference type="Pfam" id="PF07992">
    <property type="entry name" value="Pyr_redox_2"/>
    <property type="match status" value="1"/>
</dbReference>
<name>A0AAV5NCT4_9PROT</name>
<dbReference type="InterPro" id="IPR015904">
    <property type="entry name" value="Sulphide_quinone_reductase"/>
</dbReference>
<comment type="caution">
    <text evidence="9">The sequence shown here is derived from an EMBL/GenBank/DDBJ whole genome shotgun (WGS) entry which is preliminary data.</text>
</comment>
<feature type="domain" description="Beta-lactamase hydrolase-like protein phosphatase-like" evidence="7">
    <location>
        <begin position="18"/>
        <end position="123"/>
    </location>
</feature>
<dbReference type="PRINTS" id="PR00368">
    <property type="entry name" value="FADPNR"/>
</dbReference>
<keyword evidence="4" id="KW-0274">FAD</keyword>
<feature type="domain" description="FAD/NAD(P)-binding" evidence="8">
    <location>
        <begin position="165"/>
        <end position="289"/>
    </location>
</feature>
<protein>
    <recommendedName>
        <fullName evidence="11">Oxidoreductase</fullName>
    </recommendedName>
</protein>
<evidence type="ECO:0000256" key="1">
    <source>
        <dbReference type="ARBA" id="ARBA00001974"/>
    </source>
</evidence>
<dbReference type="PRINTS" id="PR00469">
    <property type="entry name" value="PNDRDTASEII"/>
</dbReference>
<dbReference type="GO" id="GO:0071949">
    <property type="term" value="F:FAD binding"/>
    <property type="evidence" value="ECO:0007669"/>
    <property type="project" value="TreeGrafter"/>
</dbReference>
<dbReference type="GO" id="GO:0048038">
    <property type="term" value="F:quinone binding"/>
    <property type="evidence" value="ECO:0007669"/>
    <property type="project" value="UniProtKB-KW"/>
</dbReference>
<dbReference type="Proteomes" id="UP001156614">
    <property type="component" value="Unassembled WGS sequence"/>
</dbReference>
<evidence type="ECO:0008006" key="11">
    <source>
        <dbReference type="Google" id="ProtNLM"/>
    </source>
</evidence>
<proteinExistence type="predicted"/>
<keyword evidence="5" id="KW-0809">Transit peptide</keyword>
<evidence type="ECO:0000256" key="5">
    <source>
        <dbReference type="ARBA" id="ARBA00022946"/>
    </source>
</evidence>
<dbReference type="GO" id="GO:0070221">
    <property type="term" value="P:sulfide oxidation, using sulfide:quinone oxidoreductase"/>
    <property type="evidence" value="ECO:0007669"/>
    <property type="project" value="TreeGrafter"/>
</dbReference>
<dbReference type="SUPFAM" id="SSF51905">
    <property type="entry name" value="FAD/NAD(P)-binding domain"/>
    <property type="match status" value="2"/>
</dbReference>
<dbReference type="InterPro" id="IPR023753">
    <property type="entry name" value="FAD/NAD-binding_dom"/>
</dbReference>
<dbReference type="InterPro" id="IPR036188">
    <property type="entry name" value="FAD/NAD-bd_sf"/>
</dbReference>
<evidence type="ECO:0000313" key="9">
    <source>
        <dbReference type="EMBL" id="GLQ62216.1"/>
    </source>
</evidence>
<evidence type="ECO:0000259" key="8">
    <source>
        <dbReference type="Pfam" id="PF07992"/>
    </source>
</evidence>
<accession>A0AAV5NCT4</accession>
<dbReference type="Gene3D" id="3.90.190.10">
    <property type="entry name" value="Protein tyrosine phosphatase superfamily"/>
    <property type="match status" value="1"/>
</dbReference>
<evidence type="ECO:0000256" key="6">
    <source>
        <dbReference type="ARBA" id="ARBA00023002"/>
    </source>
</evidence>
<dbReference type="FunFam" id="3.50.50.60:FF:000034">
    <property type="entry name" value="sulfide:quinone oxidoreductase, mitochondrial"/>
    <property type="match status" value="1"/>
</dbReference>
<dbReference type="Gene3D" id="3.50.50.60">
    <property type="entry name" value="FAD/NAD(P)-binding domain"/>
    <property type="match status" value="2"/>
</dbReference>
<dbReference type="AlphaFoldDB" id="A0AAV5NCT4"/>
<keyword evidence="3" id="KW-0874">Quinone</keyword>
<gene>
    <name evidence="9" type="ORF">GCM10007867_10610</name>
</gene>
<keyword evidence="2" id="KW-0285">Flavoprotein</keyword>
<reference evidence="10" key="1">
    <citation type="journal article" date="2019" name="Int. J. Syst. Evol. Microbiol.">
        <title>The Global Catalogue of Microorganisms (GCM) 10K type strain sequencing project: providing services to taxonomists for standard genome sequencing and annotation.</title>
        <authorList>
            <consortium name="The Broad Institute Genomics Platform"/>
            <consortium name="The Broad Institute Genome Sequencing Center for Infectious Disease"/>
            <person name="Wu L."/>
            <person name="Ma J."/>
        </authorList>
    </citation>
    <scope>NUCLEOTIDE SEQUENCE [LARGE SCALE GENOMIC DNA]</scope>
    <source>
        <strain evidence="10">NBRC 3267</strain>
    </source>
</reference>
<dbReference type="PANTHER" id="PTHR10632">
    <property type="entry name" value="SULFIDE:QUINONE OXIDOREDUCTASE"/>
    <property type="match status" value="1"/>
</dbReference>
<evidence type="ECO:0000256" key="3">
    <source>
        <dbReference type="ARBA" id="ARBA00022719"/>
    </source>
</evidence>
<sequence>MTDSDIFVGEHVMPTTSLTDRYAVSPQVTPPDVADLKAEGFRSIVSFRPDGEAPDQPNAAAVEAAAKAEGLAFIAIPVKAGTVPSDAQVLQAREALASLPAPVVGYCRSGTRAAQIWALAEAGTRPASEILADAARAGIDLGGLKSRLDAVPAPTMAAREGARHFQVLVIGGGAGGLSASASLLKRNPALALGIVEPSEEHFYQPGWTLVGGGVFKASQTRRREQDLIPKGAVWLKTSVELFRPEAREVVLKDGTVLSYDALIVATGISLNWDAIPGLSETLGKNGVTSNYRFDLAPYTWQLVEKLKGGKAIFTQPPMPIKCAGAPQKAMYLASDAWRRRGVLKNISVEFNTATPGLFGVKEFVPPLMDYVRDYGIALHLGSKLVEVNGPARTAVFERKTDAGVERVESTFDMLHVVPPQVSPKVVRESAIAGSDGFVEVNPETLQHVRYPQIFALGDVIGTSCAKTAAAVRVQAPVVATNVLAFLQRKDPVSGYDGYGACPLTVENGKIVLAEFAYGGKLAPTLPKWLLNGQKATRLAWWLKKYVMPALYWKGMLKGHELFVAPKSLKSGKK</sequence>
<dbReference type="GO" id="GO:0016787">
    <property type="term" value="F:hydrolase activity"/>
    <property type="evidence" value="ECO:0007669"/>
    <property type="project" value="InterPro"/>
</dbReference>